<evidence type="ECO:0000313" key="2">
    <source>
        <dbReference type="Proteomes" id="UP001357437"/>
    </source>
</evidence>
<protein>
    <submittedName>
        <fullName evidence="1">DNA-binding protein</fullName>
    </submittedName>
</protein>
<sequence>MCVQSKSNASERLTEYQQNLLKRINNVAVSLMPVFEDKNQTLEALTLDDGSLLQLLCSILMKQKTRTLDYEAQEVRRRRENLEAFYRGLQELGGVVKVNFVADTLGITRQAVNTRVKNNQLIAFKQNGDYIFPVFQFSDKGLVPGFKEIMLAFDEDTHPMLRLGLMKAPIQLGDGVSKSPIKIMQDGAKPEEMQLAIRAAKMLGSHIAS</sequence>
<dbReference type="Proteomes" id="UP001357437">
    <property type="component" value="Unassembled WGS sequence"/>
</dbReference>
<gene>
    <name evidence="1" type="ORF">VOF76_20570</name>
</gene>
<reference evidence="1 2" key="1">
    <citation type="submission" date="2024-01" db="EMBL/GenBank/DDBJ databases">
        <title>Comparative Genomics of Leclercia adecarboxylata Strains Isolated from Several Sources.</title>
        <authorList>
            <person name="Yescas-Zazueta V."/>
            <person name="Balbuena-Alonso M.G."/>
            <person name="Valencia D."/>
            <person name="Mendez-Pfeiffer P.A."/>
            <person name="Ballesteros-Monrreal M.G."/>
            <person name="Rocha-Gracia R.D.C."/>
            <person name="Barrios-Villa E."/>
        </authorList>
    </citation>
    <scope>NUCLEOTIDE SEQUENCE [LARGE SCALE GENOMIC DNA]</scope>
    <source>
        <strain evidence="1 2">33MEM</strain>
    </source>
</reference>
<evidence type="ECO:0000313" key="1">
    <source>
        <dbReference type="EMBL" id="MEC3938558.1"/>
    </source>
</evidence>
<keyword evidence="2" id="KW-1185">Reference proteome</keyword>
<accession>A0ABU6IAE6</accession>
<dbReference type="RefSeq" id="WP_164529699.1">
    <property type="nucleotide sequence ID" value="NZ_CP043398.1"/>
</dbReference>
<organism evidence="1 2">
    <name type="scientific">Leclercia adecarboxylata</name>
    <dbReference type="NCBI Taxonomy" id="83655"/>
    <lineage>
        <taxon>Bacteria</taxon>
        <taxon>Pseudomonadati</taxon>
        <taxon>Pseudomonadota</taxon>
        <taxon>Gammaproteobacteria</taxon>
        <taxon>Enterobacterales</taxon>
        <taxon>Enterobacteriaceae</taxon>
        <taxon>Leclercia</taxon>
    </lineage>
</organism>
<dbReference type="EMBL" id="JAYMCU010000052">
    <property type="protein sequence ID" value="MEC3938558.1"/>
    <property type="molecule type" value="Genomic_DNA"/>
</dbReference>
<name>A0ABU6IAE6_9ENTR</name>
<proteinExistence type="predicted"/>
<comment type="caution">
    <text evidence="1">The sequence shown here is derived from an EMBL/GenBank/DDBJ whole genome shotgun (WGS) entry which is preliminary data.</text>
</comment>
<dbReference type="GO" id="GO:0003677">
    <property type="term" value="F:DNA binding"/>
    <property type="evidence" value="ECO:0007669"/>
    <property type="project" value="UniProtKB-KW"/>
</dbReference>
<keyword evidence="1" id="KW-0238">DNA-binding</keyword>